<evidence type="ECO:0000259" key="3">
    <source>
        <dbReference type="Pfam" id="PF05649"/>
    </source>
</evidence>
<evidence type="ECO:0000313" key="5">
    <source>
        <dbReference type="Proteomes" id="UP000838756"/>
    </source>
</evidence>
<keyword evidence="5" id="KW-1185">Reference proteome</keyword>
<dbReference type="AlphaFoldDB" id="A0A8S4QLR1"/>
<evidence type="ECO:0000313" key="4">
    <source>
        <dbReference type="EMBL" id="CAH2210080.1"/>
    </source>
</evidence>
<feature type="domain" description="Peptidase M13 N-terminal" evidence="3">
    <location>
        <begin position="3"/>
        <end position="154"/>
    </location>
</feature>
<gene>
    <name evidence="4" type="primary">jg26006</name>
    <name evidence="4" type="ORF">PAEG_LOCUS1992</name>
</gene>
<dbReference type="Gene3D" id="1.10.1380.10">
    <property type="entry name" value="Neutral endopeptidase , domain2"/>
    <property type="match status" value="1"/>
</dbReference>
<comment type="similarity">
    <text evidence="2">Belongs to the peptidase M13 family.</text>
</comment>
<evidence type="ECO:0000256" key="2">
    <source>
        <dbReference type="ARBA" id="ARBA00007357"/>
    </source>
</evidence>
<proteinExistence type="inferred from homology"/>
<feature type="non-terminal residue" evidence="4">
    <location>
        <position position="1"/>
    </location>
</feature>
<dbReference type="Pfam" id="PF05649">
    <property type="entry name" value="Peptidase_M13_N"/>
    <property type="match status" value="1"/>
</dbReference>
<dbReference type="InterPro" id="IPR042089">
    <property type="entry name" value="Peptidase_M13_dom_2"/>
</dbReference>
<protein>
    <submittedName>
        <fullName evidence="4">Jg26006 protein</fullName>
    </submittedName>
</protein>
<dbReference type="EMBL" id="CAKXAJ010006435">
    <property type="protein sequence ID" value="CAH2210080.1"/>
    <property type="molecule type" value="Genomic_DNA"/>
</dbReference>
<dbReference type="GO" id="GO:0004222">
    <property type="term" value="F:metalloendopeptidase activity"/>
    <property type="evidence" value="ECO:0007669"/>
    <property type="project" value="InterPro"/>
</dbReference>
<dbReference type="PROSITE" id="PS51885">
    <property type="entry name" value="NEPRILYSIN"/>
    <property type="match status" value="1"/>
</dbReference>
<dbReference type="Proteomes" id="UP000838756">
    <property type="component" value="Unassembled WGS sequence"/>
</dbReference>
<dbReference type="GO" id="GO:0006508">
    <property type="term" value="P:proteolysis"/>
    <property type="evidence" value="ECO:0007669"/>
    <property type="project" value="InterPro"/>
</dbReference>
<comment type="subcellular location">
    <subcellularLocation>
        <location evidence="1">Cell membrane</location>
        <topology evidence="1">Single-pass type II membrane protein</topology>
    </subcellularLocation>
</comment>
<dbReference type="SUPFAM" id="SSF55486">
    <property type="entry name" value="Metalloproteases ('zincins'), catalytic domain"/>
    <property type="match status" value="1"/>
</dbReference>
<dbReference type="InterPro" id="IPR000718">
    <property type="entry name" value="Peptidase_M13"/>
</dbReference>
<organism evidence="4 5">
    <name type="scientific">Pararge aegeria aegeria</name>
    <dbReference type="NCBI Taxonomy" id="348720"/>
    <lineage>
        <taxon>Eukaryota</taxon>
        <taxon>Metazoa</taxon>
        <taxon>Ecdysozoa</taxon>
        <taxon>Arthropoda</taxon>
        <taxon>Hexapoda</taxon>
        <taxon>Insecta</taxon>
        <taxon>Pterygota</taxon>
        <taxon>Neoptera</taxon>
        <taxon>Endopterygota</taxon>
        <taxon>Lepidoptera</taxon>
        <taxon>Glossata</taxon>
        <taxon>Ditrysia</taxon>
        <taxon>Papilionoidea</taxon>
        <taxon>Nymphalidae</taxon>
        <taxon>Satyrinae</taxon>
        <taxon>Satyrini</taxon>
        <taxon>Parargina</taxon>
        <taxon>Pararge</taxon>
    </lineage>
</organism>
<comment type="caution">
    <text evidence="4">The sequence shown here is derived from an EMBL/GenBank/DDBJ whole genome shotgun (WGS) entry which is preliminary data.</text>
</comment>
<dbReference type="GO" id="GO:0005886">
    <property type="term" value="C:plasma membrane"/>
    <property type="evidence" value="ECO:0007669"/>
    <property type="project" value="UniProtKB-SubCell"/>
</dbReference>
<dbReference type="OrthoDB" id="6475849at2759"/>
<dbReference type="InterPro" id="IPR008753">
    <property type="entry name" value="Peptidase_M13_N"/>
</dbReference>
<sequence length="155" mass="17772">MTPVEVRRSGTHLFHEVSVSQLIQGSSGGPAHWNQHKWQKYIDLVFANTSVVLDQNVDRVIVMDLPYLHKLATLLADTKPVIIEKFLWWSVFSTVAPMTLSAFRDLGFEFSKAVFGLQQRTPRWKSCTANVNANFGMALSYLYVKRHFDQTSRQK</sequence>
<evidence type="ECO:0000256" key="1">
    <source>
        <dbReference type="ARBA" id="ARBA00004401"/>
    </source>
</evidence>
<accession>A0A8S4QLR1</accession>
<reference evidence="4" key="1">
    <citation type="submission" date="2022-03" db="EMBL/GenBank/DDBJ databases">
        <authorList>
            <person name="Lindestad O."/>
        </authorList>
    </citation>
    <scope>NUCLEOTIDE SEQUENCE</scope>
</reference>
<name>A0A8S4QLR1_9NEOP</name>